<keyword evidence="4" id="KW-1185">Reference proteome</keyword>
<feature type="compositionally biased region" description="Polar residues" evidence="2">
    <location>
        <begin position="334"/>
        <end position="351"/>
    </location>
</feature>
<feature type="compositionally biased region" description="Gly residues" evidence="2">
    <location>
        <begin position="200"/>
        <end position="211"/>
    </location>
</feature>
<feature type="compositionally biased region" description="Polar residues" evidence="2">
    <location>
        <begin position="284"/>
        <end position="294"/>
    </location>
</feature>
<protein>
    <submittedName>
        <fullName evidence="3">Uncharacterized protein</fullName>
    </submittedName>
</protein>
<evidence type="ECO:0000256" key="1">
    <source>
        <dbReference type="SAM" id="Coils"/>
    </source>
</evidence>
<evidence type="ECO:0000313" key="3">
    <source>
        <dbReference type="EMBL" id="KAL2635621.1"/>
    </source>
</evidence>
<sequence length="351" mass="38342">MRGVEGNSNFRNFHSTPPRKIDDTMATWSEELHSLTLFDGEAELTPESRPAWQQNMELRTKFVRYPGPRPDGLHPTHFWQRLVITLEVVRKPLAYPDAARDEEQGATWLNQEAPKEPAGVPLQIINDYLLCKVGSGPNPSSRYNLPAVSAFLRLTYYRLVNWAHMLAGGLASDVKEYVRKFSGDIGEVIVMLPRAATKEGGNGQTGVGAGHTVGTRPVPAGEVRTKADLKAAFADLDTVQSQLDEEHERNNKLQDKVRALEKEIQSMRRQALLRPSSPGALPEQASSGGPSVHSNDPREVVDSSPAQLPTISSADGFQGPAQVVCLTSECHRVSTPTSDPRPASSSVVPGL</sequence>
<organism evidence="3 4">
    <name type="scientific">Riccia fluitans</name>
    <dbReference type="NCBI Taxonomy" id="41844"/>
    <lineage>
        <taxon>Eukaryota</taxon>
        <taxon>Viridiplantae</taxon>
        <taxon>Streptophyta</taxon>
        <taxon>Embryophyta</taxon>
        <taxon>Marchantiophyta</taxon>
        <taxon>Marchantiopsida</taxon>
        <taxon>Marchantiidae</taxon>
        <taxon>Marchantiales</taxon>
        <taxon>Ricciaceae</taxon>
        <taxon>Riccia</taxon>
    </lineage>
</organism>
<feature type="region of interest" description="Disordered" evidence="2">
    <location>
        <begin position="272"/>
        <end position="317"/>
    </location>
</feature>
<feature type="region of interest" description="Disordered" evidence="2">
    <location>
        <begin position="331"/>
        <end position="351"/>
    </location>
</feature>
<reference evidence="3 4" key="1">
    <citation type="submission" date="2024-09" db="EMBL/GenBank/DDBJ databases">
        <title>Chromosome-scale assembly of Riccia fluitans.</title>
        <authorList>
            <person name="Paukszto L."/>
            <person name="Sawicki J."/>
            <person name="Karawczyk K."/>
            <person name="Piernik-Szablinska J."/>
            <person name="Szczecinska M."/>
            <person name="Mazdziarz M."/>
        </authorList>
    </citation>
    <scope>NUCLEOTIDE SEQUENCE [LARGE SCALE GENOMIC DNA]</scope>
    <source>
        <strain evidence="3">Rf_01</strain>
        <tissue evidence="3">Aerial parts of the thallus</tissue>
    </source>
</reference>
<keyword evidence="1" id="KW-0175">Coiled coil</keyword>
<gene>
    <name evidence="3" type="ORF">R1flu_007100</name>
</gene>
<dbReference type="EMBL" id="JBHFFA010000003">
    <property type="protein sequence ID" value="KAL2635621.1"/>
    <property type="molecule type" value="Genomic_DNA"/>
</dbReference>
<feature type="coiled-coil region" evidence="1">
    <location>
        <begin position="236"/>
        <end position="270"/>
    </location>
</feature>
<feature type="region of interest" description="Disordered" evidence="2">
    <location>
        <begin position="199"/>
        <end position="219"/>
    </location>
</feature>
<dbReference type="AlphaFoldDB" id="A0ABD1YXX2"/>
<feature type="compositionally biased region" description="Polar residues" evidence="2">
    <location>
        <begin position="304"/>
        <end position="315"/>
    </location>
</feature>
<accession>A0ABD1YXX2</accession>
<evidence type="ECO:0000256" key="2">
    <source>
        <dbReference type="SAM" id="MobiDB-lite"/>
    </source>
</evidence>
<name>A0ABD1YXX2_9MARC</name>
<proteinExistence type="predicted"/>
<dbReference type="Proteomes" id="UP001605036">
    <property type="component" value="Unassembled WGS sequence"/>
</dbReference>
<comment type="caution">
    <text evidence="3">The sequence shown here is derived from an EMBL/GenBank/DDBJ whole genome shotgun (WGS) entry which is preliminary data.</text>
</comment>
<evidence type="ECO:0000313" key="4">
    <source>
        <dbReference type="Proteomes" id="UP001605036"/>
    </source>
</evidence>